<dbReference type="STRING" id="363754.RHSP_47615"/>
<dbReference type="PATRIC" id="fig|363754.4.peg.2245"/>
<dbReference type="Pfam" id="PF22059">
    <property type="entry name" value="GumK_N"/>
    <property type="match status" value="1"/>
</dbReference>
<dbReference type="Proteomes" id="UP000012429">
    <property type="component" value="Unassembled WGS sequence"/>
</dbReference>
<comment type="caution">
    <text evidence="2">The sequence shown here is derived from an EMBL/GenBank/DDBJ whole genome shotgun (WGS) entry which is preliminary data.</text>
</comment>
<accession>N6V9S8</accession>
<sequence length="417" mass="46746">MIVRRRSFIDVLMSVMIKPAERRCWGQPLANWKAARALNETEPRRKIVILTAHAFLRGYRKASVHFIASRWAEQGHDVHFLTIGHSWLTLLKDRQRFRALSQDQANRFHKISANLRAGAYLPPVHAFSSSNRFLNAANAVLFRFYGSYLPRFARRIISDADLVLAESGSALAFFGQIKKLNPKARTLYFCRDLLRSIGAAPVLQDIQATEIGRFDAVCVPSERLGALLPPGGRVRVIPQGVDAALFDREQPSPYRPGTRNAISIGNMLFDQASVASMAAAAPDVNFHVFGAAWRGWAPPNIVLYGEKDFESIVPYLQHADFGIAPYRLTEDEVYLAESSLKLAQYSYCGLPILLPDLIPFSRANGIAYRLDGEAAWREKIDVALAMHRSLTFREGIMTWDEVARQTLSAAFEPSQLS</sequence>
<keyword evidence="2" id="KW-0808">Transferase</keyword>
<dbReference type="EMBL" id="AQHN01000055">
    <property type="protein sequence ID" value="ENN87807.1"/>
    <property type="molecule type" value="Genomic_DNA"/>
</dbReference>
<dbReference type="Gene3D" id="3.40.50.11010">
    <property type="match status" value="1"/>
</dbReference>
<evidence type="ECO:0000313" key="2">
    <source>
        <dbReference type="EMBL" id="ENN87807.1"/>
    </source>
</evidence>
<organism evidence="2 3">
    <name type="scientific">Rhizobium freirei PRF 81</name>
    <dbReference type="NCBI Taxonomy" id="363754"/>
    <lineage>
        <taxon>Bacteria</taxon>
        <taxon>Pseudomonadati</taxon>
        <taxon>Pseudomonadota</taxon>
        <taxon>Alphaproteobacteria</taxon>
        <taxon>Hyphomicrobiales</taxon>
        <taxon>Rhizobiaceae</taxon>
        <taxon>Rhizobium/Agrobacterium group</taxon>
        <taxon>Rhizobium</taxon>
    </lineage>
</organism>
<dbReference type="AlphaFoldDB" id="N6V9S8"/>
<feature type="domain" description="Glucuronosyltransferase GumK N-terminal" evidence="1">
    <location>
        <begin position="49"/>
        <end position="220"/>
    </location>
</feature>
<dbReference type="InterPro" id="IPR054299">
    <property type="entry name" value="GumK_N"/>
</dbReference>
<reference evidence="2 3" key="1">
    <citation type="journal article" date="2012" name="BMC Genomics">
        <title>Genomic basis of broad host range and environmental adaptability of Rhizobium tropici CIAT 899 and Rhizobium sp. PRF 81 which are used in inoculants for common bean (Phaseolus vulgaris L.).</title>
        <authorList>
            <person name="Ormeno-Orrillo E."/>
            <person name="Menna P."/>
            <person name="Almeida L.G."/>
            <person name="Ollero F.J."/>
            <person name="Nicolas M.F."/>
            <person name="Pains Rodrigues E."/>
            <person name="Shigueyoshi Nakatani A."/>
            <person name="Silva Batista J.S."/>
            <person name="Oliveira Chueire L.M."/>
            <person name="Souza R.C."/>
            <person name="Ribeiro Vasconcelos A.T."/>
            <person name="Megias M."/>
            <person name="Hungria M."/>
            <person name="Martinez-Romero E."/>
        </authorList>
    </citation>
    <scope>NUCLEOTIDE SEQUENCE [LARGE SCALE GENOMIC DNA]</scope>
    <source>
        <strain evidence="2 3">PRF 81</strain>
    </source>
</reference>
<proteinExistence type="predicted"/>
<evidence type="ECO:0000259" key="1">
    <source>
        <dbReference type="Pfam" id="PF22059"/>
    </source>
</evidence>
<name>N6V9S8_9HYPH</name>
<dbReference type="Gene3D" id="3.40.50.2000">
    <property type="entry name" value="Glycogen Phosphorylase B"/>
    <property type="match status" value="1"/>
</dbReference>
<gene>
    <name evidence="2" type="ORF">RHSP_47615</name>
</gene>
<evidence type="ECO:0000313" key="3">
    <source>
        <dbReference type="Proteomes" id="UP000012429"/>
    </source>
</evidence>
<dbReference type="SUPFAM" id="SSF53756">
    <property type="entry name" value="UDP-Glycosyltransferase/glycogen phosphorylase"/>
    <property type="match status" value="1"/>
</dbReference>
<keyword evidence="3" id="KW-1185">Reference proteome</keyword>
<dbReference type="GO" id="GO:0016740">
    <property type="term" value="F:transferase activity"/>
    <property type="evidence" value="ECO:0007669"/>
    <property type="project" value="UniProtKB-KW"/>
</dbReference>
<protein>
    <submittedName>
        <fullName evidence="2">UDP-GlcA beta-glucuronosyltransferase, putative, gt70A</fullName>
    </submittedName>
</protein>